<evidence type="ECO:0000256" key="2">
    <source>
        <dbReference type="PROSITE-ProRule" id="PRU00335"/>
    </source>
</evidence>
<dbReference type="Pfam" id="PF00440">
    <property type="entry name" value="TetR_N"/>
    <property type="match status" value="1"/>
</dbReference>
<reference evidence="5 6" key="1">
    <citation type="submission" date="2016-10" db="EMBL/GenBank/DDBJ databases">
        <authorList>
            <person name="de Groot N.N."/>
        </authorList>
    </citation>
    <scope>NUCLEOTIDE SEQUENCE [LARGE SCALE GENOMIC DNA]</scope>
    <source>
        <strain evidence="5 6">DSM 26656</strain>
    </source>
</reference>
<dbReference type="InterPro" id="IPR009057">
    <property type="entry name" value="Homeodomain-like_sf"/>
</dbReference>
<dbReference type="Proteomes" id="UP000236743">
    <property type="component" value="Unassembled WGS sequence"/>
</dbReference>
<keyword evidence="6" id="KW-1185">Reference proteome</keyword>
<evidence type="ECO:0000313" key="6">
    <source>
        <dbReference type="Proteomes" id="UP000236743"/>
    </source>
</evidence>
<dbReference type="PROSITE" id="PS50977">
    <property type="entry name" value="HTH_TETR_2"/>
    <property type="match status" value="1"/>
</dbReference>
<gene>
    <name evidence="5" type="ORF">SAMN04488115_1119</name>
</gene>
<dbReference type="SUPFAM" id="SSF46689">
    <property type="entry name" value="Homeodomain-like"/>
    <property type="match status" value="1"/>
</dbReference>
<keyword evidence="1 2" id="KW-0238">DNA-binding</keyword>
<accession>A0A1H6CL98</accession>
<organism evidence="5 6">
    <name type="scientific">Bosea lathyri</name>
    <dbReference type="NCBI Taxonomy" id="1036778"/>
    <lineage>
        <taxon>Bacteria</taxon>
        <taxon>Pseudomonadati</taxon>
        <taxon>Pseudomonadota</taxon>
        <taxon>Alphaproteobacteria</taxon>
        <taxon>Hyphomicrobiales</taxon>
        <taxon>Boseaceae</taxon>
        <taxon>Bosea</taxon>
    </lineage>
</organism>
<dbReference type="EMBL" id="FNUY01000011">
    <property type="protein sequence ID" value="SEG73708.1"/>
    <property type="molecule type" value="Genomic_DNA"/>
</dbReference>
<dbReference type="GO" id="GO:0000976">
    <property type="term" value="F:transcription cis-regulatory region binding"/>
    <property type="evidence" value="ECO:0007669"/>
    <property type="project" value="TreeGrafter"/>
</dbReference>
<dbReference type="Gene3D" id="1.10.357.10">
    <property type="entry name" value="Tetracycline Repressor, domain 2"/>
    <property type="match status" value="1"/>
</dbReference>
<dbReference type="InterPro" id="IPR050109">
    <property type="entry name" value="HTH-type_TetR-like_transc_reg"/>
</dbReference>
<dbReference type="PANTHER" id="PTHR30055">
    <property type="entry name" value="HTH-TYPE TRANSCRIPTIONAL REGULATOR RUTR"/>
    <property type="match status" value="1"/>
</dbReference>
<dbReference type="PANTHER" id="PTHR30055:SF219">
    <property type="entry name" value="TRANSCRIPTIONAL REGULATORY PROTEIN"/>
    <property type="match status" value="1"/>
</dbReference>
<protein>
    <submittedName>
        <fullName evidence="5">Transcriptional regulator, TetR family</fullName>
    </submittedName>
</protein>
<proteinExistence type="predicted"/>
<name>A0A1H6CL98_9HYPH</name>
<feature type="DNA-binding region" description="H-T-H motif" evidence="2">
    <location>
        <begin position="38"/>
        <end position="57"/>
    </location>
</feature>
<evidence type="ECO:0000256" key="3">
    <source>
        <dbReference type="SAM" id="MobiDB-lite"/>
    </source>
</evidence>
<dbReference type="InterPro" id="IPR001647">
    <property type="entry name" value="HTH_TetR"/>
</dbReference>
<dbReference type="AlphaFoldDB" id="A0A1H6CL98"/>
<feature type="domain" description="HTH tetR-type" evidence="4">
    <location>
        <begin position="15"/>
        <end position="75"/>
    </location>
</feature>
<dbReference type="OrthoDB" id="2356263at2"/>
<feature type="region of interest" description="Disordered" evidence="3">
    <location>
        <begin position="208"/>
        <end position="249"/>
    </location>
</feature>
<evidence type="ECO:0000259" key="4">
    <source>
        <dbReference type="PROSITE" id="PS50977"/>
    </source>
</evidence>
<sequence length="249" mass="26931">MTEAMRGRRKRAVTGLKRGLILDAARAVFERDGLDGASLRAIAAEAGYTPAALYFHFDSKEALYAEVLGQSLDALKASVDAGVTGAASPAGRFAAAALAFFDFYATHPRDLDLGFYLFRGGMRPHGLGRDRDKALNEALEAALWPILEAAEAMGADEATARLLMADTFAHAVGVLLMMHTQRIRMFGLAPRALMERYVETELMKLTSPDGRGNPLLEGKGRVRGRPLDTEAKTSPPSRLRGLLKIEPSS</sequence>
<dbReference type="Gene3D" id="1.10.10.60">
    <property type="entry name" value="Homeodomain-like"/>
    <property type="match status" value="1"/>
</dbReference>
<dbReference type="GO" id="GO:0003700">
    <property type="term" value="F:DNA-binding transcription factor activity"/>
    <property type="evidence" value="ECO:0007669"/>
    <property type="project" value="TreeGrafter"/>
</dbReference>
<evidence type="ECO:0000313" key="5">
    <source>
        <dbReference type="EMBL" id="SEG73708.1"/>
    </source>
</evidence>
<dbReference type="PRINTS" id="PR00455">
    <property type="entry name" value="HTHTETR"/>
</dbReference>
<evidence type="ECO:0000256" key="1">
    <source>
        <dbReference type="ARBA" id="ARBA00023125"/>
    </source>
</evidence>